<evidence type="ECO:0000313" key="4">
    <source>
        <dbReference type="Proteomes" id="UP001597180"/>
    </source>
</evidence>
<dbReference type="Pfam" id="PF00395">
    <property type="entry name" value="SLH"/>
    <property type="match status" value="3"/>
</dbReference>
<feature type="domain" description="SLH" evidence="2">
    <location>
        <begin position="1148"/>
        <end position="1211"/>
    </location>
</feature>
<feature type="domain" description="SLH" evidence="2">
    <location>
        <begin position="1067"/>
        <end position="1132"/>
    </location>
</feature>
<dbReference type="InterPro" id="IPR001119">
    <property type="entry name" value="SLH_dom"/>
</dbReference>
<comment type="caution">
    <text evidence="3">The sequence shown here is derived from an EMBL/GenBank/DDBJ whole genome shotgun (WGS) entry which is preliminary data.</text>
</comment>
<keyword evidence="4" id="KW-1185">Reference proteome</keyword>
<name>A0ABW3UD11_9BACL</name>
<dbReference type="PROSITE" id="PS51272">
    <property type="entry name" value="SLH"/>
    <property type="match status" value="3"/>
</dbReference>
<sequence>MKRLTYKWTSFSIVLALVLSLVAPLTAFAEVTLSVTSLQYRNTDKEPDGNSIVDQFTTNPISITADVNGIGDDEISNIYFEVTNVKTGKSNVDKTSKPIKTGNNEITFSNVVLTEGLNKIVLRYDGTVNTASAPSWAYYVPVSTINNLLINGDQIIDGQMFPKKAPYSGATVTGTAGNATSIEAYLNRGTTAYHPANFTRGTFTYITNTGRTNDIKFVPGDNEVNFVSKNSTNTYNLNKSFIYDDGKAFAYGAMVDQKTTNGAAPTQKVSAAQVPTLQQNSSTNNNVTFSASLKTTRSGSVSDYVYADIEMVGTGGAYKLHYNFSDKKLTLLDIDNNVVMDPTGKLNNGVTPNFIPNLNTANTNVTIDTVSGIEIHNIQVDLPVNTSRRFQQIDVTFTHKNMIDTTKSSFNFNFVDANAPYVDFVERIISGASTNPKLIETGSNQITEFPATLRITAKQSSQVLVKLNGSPYDDGVAGHSGGIYPINSDTADVLLQGLRDGLTKLEIIPYTTGGSPTDFPAGAKSYDLQVSAAPYIIVDNIYNGMVVKSISEIVCESGNTCITGRVANLGGNGELKVSINNKPVDQPGEVTFSSATKFTVKPTTRAESLFGKEDGRKTVHFEIWIDGQKVSEANYDIFVFSQNLPTILNFAPDYDPKDVKYTKDTKPDTYYTTSSELKITGSAANAKQIKVTYFKPGSTSSIDLSISPTSAGAVATPFRNSGDPIKLNDYGAYTFTVVVTNDSGATVTKSFTITREPTPYLILEPQLIKNEAGKDQANINKNFQKIKILAENADSVVFGKDQAVKSTDPTQPDIYYYEVTGLKPGKNEIKFTINRAAGKLSGSFILFNVDTPIEGNQYKSLLTSKMKVFNGDIELSFPKDTKLMRNDRAAEKQYISADRKILFGIASNDDGRVDKEIEDRGGKNFLIETSGRFKPASKRFWIDAGTIEEIRGSNQEAKLKDALQGSGRLPNEASDFGSSNDVFYNRYLKDNVIPTKRGTLTLKYDSSIRDDAWKYVTVFEFSTFSDNNGMPNDTRAEWRNIGGVVDISKNTITVPFDSFGYYQVMYMDDSFDDVTGHPWARDYLDILYSKGMMNNKTSSPEKFSPDESITRGEFVTMLVKIFNIPLDNEDTSMPIDNNVYTDGTFKDVQRGDLYGSDGLYDFKHIEAAARAGIVRGGSDGYFGHHDAISRQDAAVMIARAADLKMGTDDKKLLASLQKSFTDGGSIDYYARGAVEAATKAGLIEGMPNVLLEGQKKQTYRFAPKDPFSRAEAAAVAIRVLKQQKKIPK</sequence>
<evidence type="ECO:0000259" key="2">
    <source>
        <dbReference type="PROSITE" id="PS51272"/>
    </source>
</evidence>
<proteinExistence type="predicted"/>
<feature type="chain" id="PRO_5045536504" evidence="1">
    <location>
        <begin position="30"/>
        <end position="1288"/>
    </location>
</feature>
<evidence type="ECO:0000313" key="3">
    <source>
        <dbReference type="EMBL" id="MFD1218578.1"/>
    </source>
</evidence>
<dbReference type="RefSeq" id="WP_345593726.1">
    <property type="nucleotide sequence ID" value="NZ_BAABJG010000047.1"/>
</dbReference>
<keyword evidence="1" id="KW-0732">Signal</keyword>
<gene>
    <name evidence="3" type="ORF">ACFQ4B_00475</name>
</gene>
<accession>A0ABW3UD11</accession>
<evidence type="ECO:0000256" key="1">
    <source>
        <dbReference type="SAM" id="SignalP"/>
    </source>
</evidence>
<feature type="domain" description="SLH" evidence="2">
    <location>
        <begin position="1217"/>
        <end position="1288"/>
    </location>
</feature>
<protein>
    <submittedName>
        <fullName evidence="3">S-layer homology domain-containing protein</fullName>
    </submittedName>
</protein>
<dbReference type="EMBL" id="JBHTLU010000003">
    <property type="protein sequence ID" value="MFD1218578.1"/>
    <property type="molecule type" value="Genomic_DNA"/>
</dbReference>
<feature type="signal peptide" evidence="1">
    <location>
        <begin position="1"/>
        <end position="29"/>
    </location>
</feature>
<organism evidence="3 4">
    <name type="scientific">Paenibacillus vulneris</name>
    <dbReference type="NCBI Taxonomy" id="1133364"/>
    <lineage>
        <taxon>Bacteria</taxon>
        <taxon>Bacillati</taxon>
        <taxon>Bacillota</taxon>
        <taxon>Bacilli</taxon>
        <taxon>Bacillales</taxon>
        <taxon>Paenibacillaceae</taxon>
        <taxon>Paenibacillus</taxon>
    </lineage>
</organism>
<reference evidence="4" key="1">
    <citation type="journal article" date="2019" name="Int. J. Syst. Evol. Microbiol.">
        <title>The Global Catalogue of Microorganisms (GCM) 10K type strain sequencing project: providing services to taxonomists for standard genome sequencing and annotation.</title>
        <authorList>
            <consortium name="The Broad Institute Genomics Platform"/>
            <consortium name="The Broad Institute Genome Sequencing Center for Infectious Disease"/>
            <person name="Wu L."/>
            <person name="Ma J."/>
        </authorList>
    </citation>
    <scope>NUCLEOTIDE SEQUENCE [LARGE SCALE GENOMIC DNA]</scope>
    <source>
        <strain evidence="4">CCUG 53270</strain>
    </source>
</reference>
<dbReference type="Proteomes" id="UP001597180">
    <property type="component" value="Unassembled WGS sequence"/>
</dbReference>